<organism evidence="3 4">
    <name type="scientific">Planobispora siamensis</name>
    <dbReference type="NCBI Taxonomy" id="936338"/>
    <lineage>
        <taxon>Bacteria</taxon>
        <taxon>Bacillati</taxon>
        <taxon>Actinomycetota</taxon>
        <taxon>Actinomycetes</taxon>
        <taxon>Streptosporangiales</taxon>
        <taxon>Streptosporangiaceae</taxon>
        <taxon>Planobispora</taxon>
    </lineage>
</organism>
<reference evidence="3 4" key="1">
    <citation type="submission" date="2021-01" db="EMBL/GenBank/DDBJ databases">
        <title>Whole genome shotgun sequence of Planobispora siamensis NBRC 107568.</title>
        <authorList>
            <person name="Komaki H."/>
            <person name="Tamura T."/>
        </authorList>
    </citation>
    <scope>NUCLEOTIDE SEQUENCE [LARGE SCALE GENOMIC DNA]</scope>
    <source>
        <strain evidence="3 4">NBRC 107568</strain>
    </source>
</reference>
<keyword evidence="4" id="KW-1185">Reference proteome</keyword>
<gene>
    <name evidence="3" type="ORF">Psi01_58510</name>
</gene>
<dbReference type="SUPFAM" id="SSF52402">
    <property type="entry name" value="Adenine nucleotide alpha hydrolases-like"/>
    <property type="match status" value="2"/>
</dbReference>
<name>A0A8J3WPT6_9ACTN</name>
<dbReference type="PANTHER" id="PTHR46553">
    <property type="entry name" value="ADENINE NUCLEOTIDE ALPHA HYDROLASES-LIKE SUPERFAMILY PROTEIN"/>
    <property type="match status" value="1"/>
</dbReference>
<accession>A0A8J3WPT6</accession>
<dbReference type="RefSeq" id="WP_204067303.1">
    <property type="nucleotide sequence ID" value="NZ_BOOJ01000051.1"/>
</dbReference>
<dbReference type="InterPro" id="IPR006016">
    <property type="entry name" value="UspA"/>
</dbReference>
<dbReference type="AlphaFoldDB" id="A0A8J3WPT6"/>
<comment type="similarity">
    <text evidence="1">Belongs to the universal stress protein A family.</text>
</comment>
<feature type="domain" description="UspA" evidence="2">
    <location>
        <begin position="151"/>
        <end position="286"/>
    </location>
</feature>
<proteinExistence type="inferred from homology"/>
<dbReference type="Pfam" id="PF00582">
    <property type="entry name" value="Usp"/>
    <property type="match status" value="2"/>
</dbReference>
<evidence type="ECO:0000313" key="4">
    <source>
        <dbReference type="Proteomes" id="UP000619788"/>
    </source>
</evidence>
<dbReference type="Gene3D" id="3.40.50.620">
    <property type="entry name" value="HUPs"/>
    <property type="match status" value="2"/>
</dbReference>
<evidence type="ECO:0000259" key="2">
    <source>
        <dbReference type="Pfam" id="PF00582"/>
    </source>
</evidence>
<dbReference type="InterPro" id="IPR006015">
    <property type="entry name" value="Universal_stress_UspA"/>
</dbReference>
<evidence type="ECO:0000256" key="1">
    <source>
        <dbReference type="ARBA" id="ARBA00008791"/>
    </source>
</evidence>
<protein>
    <submittedName>
        <fullName evidence="3">Universal stress protein</fullName>
    </submittedName>
</protein>
<dbReference type="Proteomes" id="UP000619788">
    <property type="component" value="Unassembled WGS sequence"/>
</dbReference>
<feature type="domain" description="UspA" evidence="2">
    <location>
        <begin position="5"/>
        <end position="142"/>
    </location>
</feature>
<comment type="caution">
    <text evidence="3">The sequence shown here is derived from an EMBL/GenBank/DDBJ whole genome shotgun (WGS) entry which is preliminary data.</text>
</comment>
<dbReference type="EMBL" id="BOOJ01000051">
    <property type="protein sequence ID" value="GIH95221.1"/>
    <property type="molecule type" value="Genomic_DNA"/>
</dbReference>
<sequence length="292" mass="30152">MAGLIVVGVDGSAPAMAAVEWAAQDAARGGAALKIVHVHDTGAGVPPLSLVSPADEPGGSVAGHAREVLTAAAQRARDRAPGIEITTDLAAGKAVERLKSESERADTLVVGSRGIGGFAGLVLGSAGLGLAGHAAGPVVVVRAPSRTVHDVIVVGFDGSEHSEAALDYAFTQARRRGARLRAVYAWQPPVLSAYALGYSLVPDGLFEESADSVRRRLEPWREKHPDVELEESAVHGHPVPVLSDASRRADLVVVGSHGRGGFGSAVLGSVSHGVLHRAHCPVAVVRPRSDRR</sequence>
<dbReference type="PRINTS" id="PR01438">
    <property type="entry name" value="UNVRSLSTRESS"/>
</dbReference>
<evidence type="ECO:0000313" key="3">
    <source>
        <dbReference type="EMBL" id="GIH95221.1"/>
    </source>
</evidence>
<dbReference type="InterPro" id="IPR014729">
    <property type="entry name" value="Rossmann-like_a/b/a_fold"/>
</dbReference>
<dbReference type="PANTHER" id="PTHR46553:SF3">
    <property type="entry name" value="ADENINE NUCLEOTIDE ALPHA HYDROLASES-LIKE SUPERFAMILY PROTEIN"/>
    <property type="match status" value="1"/>
</dbReference>